<evidence type="ECO:0000313" key="3">
    <source>
        <dbReference type="Proteomes" id="UP000813463"/>
    </source>
</evidence>
<dbReference type="GeneID" id="110792224"/>
<sequence length="513" mass="58906">MKNPRITTKISPDHHHPNTPAPQWTDLPKDFLFRIIPFLDSKTDLNRIRAVCPSWRAALPLAELPVHKPYIQVPSLGDGNNHPLFLLETTFYYLSPLSSPSSSSGCGGGGWVARMGEIGTKKWKLLNPLSYSQEHEHHYFYTEPTVTGEINLLDIRVFELSRPMSLVHKLDYSAEPISMKVVGGWDFTSTYPFVVLVLLEPQFEQKIRNEQHGGLILWRLGEQEWLRIEGSQEINTGTIRHIIDIGFHKGKFYVFEAGSADGAELWRVRVINPRNSLISEEFISGPDIWAPNNILLPGVSRGFPLWSLDMVPSKSKGCLYLVIVGLADKDDRDKDGNLIKKMCVLLMKEQEESSQWELVENLGDEILFVGYNVSFSLPSSAGNLPQWKPNSICTFTTRVSLNGYEVYRSEGRGPQMPKGTECLQFLNYPSYNRFFSLFDMEERDKGGVFFHHMSEEDQELYTGLFFPPPDWVKWRCPSLNNIEVKLHGLRFRDRNHDHYNYDDDDDDEEEEED</sequence>
<dbReference type="SUPFAM" id="SSF81383">
    <property type="entry name" value="F-box domain"/>
    <property type="match status" value="1"/>
</dbReference>
<gene>
    <name evidence="4" type="primary">LOC110792224</name>
</gene>
<feature type="region of interest" description="Disordered" evidence="1">
    <location>
        <begin position="1"/>
        <end position="22"/>
    </location>
</feature>
<dbReference type="PANTHER" id="PTHR47123">
    <property type="entry name" value="F-BOX PROTEIN SKIP23"/>
    <property type="match status" value="1"/>
</dbReference>
<keyword evidence="3" id="KW-1185">Reference proteome</keyword>
<dbReference type="InterPro" id="IPR005174">
    <property type="entry name" value="KIB1-4_b-propeller"/>
</dbReference>
<evidence type="ECO:0000259" key="2">
    <source>
        <dbReference type="Pfam" id="PF03478"/>
    </source>
</evidence>
<dbReference type="Pfam" id="PF03478">
    <property type="entry name" value="Beta-prop_KIB1-4"/>
    <property type="match status" value="1"/>
</dbReference>
<evidence type="ECO:0000313" key="4">
    <source>
        <dbReference type="RefSeq" id="XP_056697742.1"/>
    </source>
</evidence>
<dbReference type="RefSeq" id="XP_056697742.1">
    <property type="nucleotide sequence ID" value="XM_056841764.1"/>
</dbReference>
<dbReference type="Proteomes" id="UP000813463">
    <property type="component" value="Chromosome 4"/>
</dbReference>
<dbReference type="InterPro" id="IPR051304">
    <property type="entry name" value="SCF_F-box_domain"/>
</dbReference>
<accession>A0ABM3RQ47</accession>
<dbReference type="CDD" id="cd09917">
    <property type="entry name" value="F-box_SF"/>
    <property type="match status" value="1"/>
</dbReference>
<name>A0ABM3RQ47_SPIOL</name>
<reference evidence="3" key="1">
    <citation type="journal article" date="2021" name="Nat. Commun.">
        <title>Genomic analyses provide insights into spinach domestication and the genetic basis of agronomic traits.</title>
        <authorList>
            <person name="Cai X."/>
            <person name="Sun X."/>
            <person name="Xu C."/>
            <person name="Sun H."/>
            <person name="Wang X."/>
            <person name="Ge C."/>
            <person name="Zhang Z."/>
            <person name="Wang Q."/>
            <person name="Fei Z."/>
            <person name="Jiao C."/>
            <person name="Wang Q."/>
        </authorList>
    </citation>
    <scope>NUCLEOTIDE SEQUENCE [LARGE SCALE GENOMIC DNA]</scope>
    <source>
        <strain evidence="3">cv. Varoflay</strain>
    </source>
</reference>
<reference evidence="4" key="2">
    <citation type="submission" date="2025-08" db="UniProtKB">
        <authorList>
            <consortium name="RefSeq"/>
        </authorList>
    </citation>
    <scope>IDENTIFICATION</scope>
    <source>
        <tissue evidence="4">Leaf</tissue>
    </source>
</reference>
<evidence type="ECO:0000256" key="1">
    <source>
        <dbReference type="SAM" id="MobiDB-lite"/>
    </source>
</evidence>
<protein>
    <recommendedName>
        <fullName evidence="2">KIB1-4 beta-propeller domain-containing protein</fullName>
    </recommendedName>
</protein>
<dbReference type="InterPro" id="IPR036047">
    <property type="entry name" value="F-box-like_dom_sf"/>
</dbReference>
<feature type="compositionally biased region" description="Polar residues" evidence="1">
    <location>
        <begin position="1"/>
        <end position="10"/>
    </location>
</feature>
<organism evidence="3 4">
    <name type="scientific">Spinacia oleracea</name>
    <name type="common">Spinach</name>
    <dbReference type="NCBI Taxonomy" id="3562"/>
    <lineage>
        <taxon>Eukaryota</taxon>
        <taxon>Viridiplantae</taxon>
        <taxon>Streptophyta</taxon>
        <taxon>Embryophyta</taxon>
        <taxon>Tracheophyta</taxon>
        <taxon>Spermatophyta</taxon>
        <taxon>Magnoliopsida</taxon>
        <taxon>eudicotyledons</taxon>
        <taxon>Gunneridae</taxon>
        <taxon>Pentapetalae</taxon>
        <taxon>Caryophyllales</taxon>
        <taxon>Chenopodiaceae</taxon>
        <taxon>Chenopodioideae</taxon>
        <taxon>Anserineae</taxon>
        <taxon>Spinacia</taxon>
    </lineage>
</organism>
<dbReference type="Gene3D" id="1.20.1280.50">
    <property type="match status" value="1"/>
</dbReference>
<feature type="domain" description="KIB1-4 beta-propeller" evidence="2">
    <location>
        <begin position="107"/>
        <end position="395"/>
    </location>
</feature>
<dbReference type="PANTHER" id="PTHR47123:SF15">
    <property type="entry name" value="F-BOX PROTEIN SKIP23"/>
    <property type="match status" value="1"/>
</dbReference>
<proteinExistence type="predicted"/>